<gene>
    <name evidence="1" type="ORF">GALL_540080</name>
</gene>
<comment type="caution">
    <text evidence="1">The sequence shown here is derived from an EMBL/GenBank/DDBJ whole genome shotgun (WGS) entry which is preliminary data.</text>
</comment>
<reference evidence="1" key="1">
    <citation type="submission" date="2016-10" db="EMBL/GenBank/DDBJ databases">
        <title>Sequence of Gallionella enrichment culture.</title>
        <authorList>
            <person name="Poehlein A."/>
            <person name="Muehling M."/>
            <person name="Daniel R."/>
        </authorList>
    </citation>
    <scope>NUCLEOTIDE SEQUENCE</scope>
</reference>
<sequence>MTMSYLLLASSCTASLPLLAVSIRVIPITRTKSRNMVRIP</sequence>
<evidence type="ECO:0000313" key="1">
    <source>
        <dbReference type="EMBL" id="OIQ64442.1"/>
    </source>
</evidence>
<name>A0A1J5P071_9ZZZZ</name>
<accession>A0A1J5P071</accession>
<protein>
    <submittedName>
        <fullName evidence="1">Uncharacterized protein</fullName>
    </submittedName>
</protein>
<dbReference type="EMBL" id="MLJW01008113">
    <property type="protein sequence ID" value="OIQ64442.1"/>
    <property type="molecule type" value="Genomic_DNA"/>
</dbReference>
<organism evidence="1">
    <name type="scientific">mine drainage metagenome</name>
    <dbReference type="NCBI Taxonomy" id="410659"/>
    <lineage>
        <taxon>unclassified sequences</taxon>
        <taxon>metagenomes</taxon>
        <taxon>ecological metagenomes</taxon>
    </lineage>
</organism>
<proteinExistence type="predicted"/>
<dbReference type="AlphaFoldDB" id="A0A1J5P071"/>